<gene>
    <name evidence="1" type="ORF">rsdtw13_34450</name>
</gene>
<comment type="caution">
    <text evidence="1">The sequence shown here is derived from an EMBL/GenBank/DDBJ whole genome shotgun (WGS) entry which is preliminary data.</text>
</comment>
<accession>A0ACB5RGH8</accession>
<reference evidence="1" key="1">
    <citation type="journal article" date="2025" name="Int. J. Syst. Evol. Microbiol.">
        <title>Inconstantimicrobium mannanitabidum sp. nov., a novel member of the family Clostridiaceae isolated from anoxic soil under the treatment of reductive soil disinfestation.</title>
        <authorList>
            <person name="Ueki A."/>
            <person name="Tonouchi A."/>
            <person name="Honma S."/>
            <person name="Kaku N."/>
            <person name="Ueki K."/>
        </authorList>
    </citation>
    <scope>NUCLEOTIDE SEQUENCE</scope>
    <source>
        <strain evidence="1">TW13</strain>
    </source>
</reference>
<dbReference type="Proteomes" id="UP001058074">
    <property type="component" value="Unassembled WGS sequence"/>
</dbReference>
<name>A0ACB5RGH8_9CLOT</name>
<evidence type="ECO:0000313" key="1">
    <source>
        <dbReference type="EMBL" id="GKX68187.1"/>
    </source>
</evidence>
<organism evidence="1 2">
    <name type="scientific">Inconstantimicrobium mannanitabidum</name>
    <dbReference type="NCBI Taxonomy" id="1604901"/>
    <lineage>
        <taxon>Bacteria</taxon>
        <taxon>Bacillati</taxon>
        <taxon>Bacillota</taxon>
        <taxon>Clostridia</taxon>
        <taxon>Eubacteriales</taxon>
        <taxon>Clostridiaceae</taxon>
        <taxon>Inconstantimicrobium</taxon>
    </lineage>
</organism>
<sequence length="134" mass="15881">MKEKRPMLVTFIADLTLFYAFLFILAMLPIHKIFEKVNIYFSPMSGFIDWVITILNIIILLTIAYGYYKIKGWAYYLLLSYNLFFLTTSIIFMVTQIKPQYSMPGFTETFLGLMLTYPSKRYFIKQKSNLEESK</sequence>
<proteinExistence type="predicted"/>
<protein>
    <submittedName>
        <fullName evidence="1">Uncharacterized protein</fullName>
    </submittedName>
</protein>
<dbReference type="EMBL" id="BROD01000001">
    <property type="protein sequence ID" value="GKX68187.1"/>
    <property type="molecule type" value="Genomic_DNA"/>
</dbReference>
<keyword evidence="2" id="KW-1185">Reference proteome</keyword>
<evidence type="ECO:0000313" key="2">
    <source>
        <dbReference type="Proteomes" id="UP001058074"/>
    </source>
</evidence>